<sequence>MNNRLTIKDSLKQLLRDYQTRQHLRHLPTHLFKDIARTPKQINNEINKSGFIALFIFTFRRLIKGD</sequence>
<dbReference type="RefSeq" id="WP_284203379.1">
    <property type="nucleotide sequence ID" value="NZ_BSPQ01000002.1"/>
</dbReference>
<dbReference type="EMBL" id="BSPQ01000002">
    <property type="protein sequence ID" value="GLS90262.1"/>
    <property type="molecule type" value="Genomic_DNA"/>
</dbReference>
<protein>
    <recommendedName>
        <fullName evidence="3">DUF4372 domain-containing protein</fullName>
    </recommendedName>
</protein>
<dbReference type="Proteomes" id="UP001157353">
    <property type="component" value="Unassembled WGS sequence"/>
</dbReference>
<comment type="caution">
    <text evidence="1">The sequence shown here is derived from an EMBL/GenBank/DDBJ whole genome shotgun (WGS) entry which is preliminary data.</text>
</comment>
<accession>A0ABQ6DYN4</accession>
<organism evidence="1 2">
    <name type="scientific">Psychromonas marina</name>
    <dbReference type="NCBI Taxonomy" id="88364"/>
    <lineage>
        <taxon>Bacteria</taxon>
        <taxon>Pseudomonadati</taxon>
        <taxon>Pseudomonadota</taxon>
        <taxon>Gammaproteobacteria</taxon>
        <taxon>Alteromonadales</taxon>
        <taxon>Psychromonadaceae</taxon>
        <taxon>Psychromonas</taxon>
    </lineage>
</organism>
<gene>
    <name evidence="1" type="ORF">GCM10007916_13290</name>
</gene>
<evidence type="ECO:0000313" key="2">
    <source>
        <dbReference type="Proteomes" id="UP001157353"/>
    </source>
</evidence>
<proteinExistence type="predicted"/>
<name>A0ABQ6DYN4_9GAMM</name>
<keyword evidence="2" id="KW-1185">Reference proteome</keyword>
<reference evidence="2" key="1">
    <citation type="journal article" date="2019" name="Int. J. Syst. Evol. Microbiol.">
        <title>The Global Catalogue of Microorganisms (GCM) 10K type strain sequencing project: providing services to taxonomists for standard genome sequencing and annotation.</title>
        <authorList>
            <consortium name="The Broad Institute Genomics Platform"/>
            <consortium name="The Broad Institute Genome Sequencing Center for Infectious Disease"/>
            <person name="Wu L."/>
            <person name="Ma J."/>
        </authorList>
    </citation>
    <scope>NUCLEOTIDE SEQUENCE [LARGE SCALE GENOMIC DNA]</scope>
    <source>
        <strain evidence="2">NBRC 103166</strain>
    </source>
</reference>
<evidence type="ECO:0000313" key="1">
    <source>
        <dbReference type="EMBL" id="GLS90262.1"/>
    </source>
</evidence>
<evidence type="ECO:0008006" key="3">
    <source>
        <dbReference type="Google" id="ProtNLM"/>
    </source>
</evidence>